<keyword evidence="2" id="KW-1185">Reference proteome</keyword>
<gene>
    <name evidence="1" type="ORF">QFC20_004541</name>
</gene>
<evidence type="ECO:0000313" key="1">
    <source>
        <dbReference type="EMBL" id="KAJ9104405.1"/>
    </source>
</evidence>
<organism evidence="1 2">
    <name type="scientific">Naganishia adeliensis</name>
    <dbReference type="NCBI Taxonomy" id="92952"/>
    <lineage>
        <taxon>Eukaryota</taxon>
        <taxon>Fungi</taxon>
        <taxon>Dikarya</taxon>
        <taxon>Basidiomycota</taxon>
        <taxon>Agaricomycotina</taxon>
        <taxon>Tremellomycetes</taxon>
        <taxon>Filobasidiales</taxon>
        <taxon>Filobasidiaceae</taxon>
        <taxon>Naganishia</taxon>
    </lineage>
</organism>
<sequence>MTNTSSQAAPRSSVSSSYQSSSPSPPVKRHALLRALAIIKRDTLDWELYNVVFAQLAGVTSRQEEAVQLDLGGNSSLEARGERDDAWAATTSARARKEGEKLDAEMRNYSINMIKESARQTLLAQARHQRACGDHAAAQRSFQKLRDFQSNAEHELETYLSAIEVALQDRQYNIVLPTVIKAHHALTRLASSVSSAAGAGTILTGEQVRERERRTRQVAQVTRETNVKLALAKGVALVATGQWEAGGKELVGLQEKLGDWEGSIFSLGDVAMYTALPALATMSRAQLKSAVLENSQVRYSMDHGAATYTRDLVEAFVGAKYSRVLQLLDEYKWRPLYDLHIQSQVTPLINTIRHRAYVQYFEPFQNVQLARMAATFGIPAADAGAFERDVVELIHAGKLQARVDDIEKVLYAVDPDKRRKLYRETLETGQIIEESTRQAFLRIQLHQAGILIETPQDKKKRDQKMAARAAGREDEVYFEGSDEEMLQTA</sequence>
<dbReference type="Proteomes" id="UP001230649">
    <property type="component" value="Unassembled WGS sequence"/>
</dbReference>
<proteinExistence type="predicted"/>
<evidence type="ECO:0000313" key="2">
    <source>
        <dbReference type="Proteomes" id="UP001230649"/>
    </source>
</evidence>
<accession>A0ACC2VZA9</accession>
<comment type="caution">
    <text evidence="1">The sequence shown here is derived from an EMBL/GenBank/DDBJ whole genome shotgun (WGS) entry which is preliminary data.</text>
</comment>
<protein>
    <submittedName>
        <fullName evidence="1">Uncharacterized protein</fullName>
    </submittedName>
</protein>
<name>A0ACC2VZA9_9TREE</name>
<reference evidence="1" key="1">
    <citation type="submission" date="2023-04" db="EMBL/GenBank/DDBJ databases">
        <title>Draft Genome sequencing of Naganishia species isolated from polar environments using Oxford Nanopore Technology.</title>
        <authorList>
            <person name="Leo P."/>
            <person name="Venkateswaran K."/>
        </authorList>
    </citation>
    <scope>NUCLEOTIDE SEQUENCE</scope>
    <source>
        <strain evidence="1">MNA-CCFEE 5262</strain>
    </source>
</reference>
<dbReference type="EMBL" id="JASBWS010000053">
    <property type="protein sequence ID" value="KAJ9104405.1"/>
    <property type="molecule type" value="Genomic_DNA"/>
</dbReference>